<dbReference type="Proteomes" id="UP000503540">
    <property type="component" value="Chromosome"/>
</dbReference>
<evidence type="ECO:0000313" key="1">
    <source>
        <dbReference type="EMBL" id="QIS13920.1"/>
    </source>
</evidence>
<reference evidence="1 2" key="1">
    <citation type="journal article" date="2019" name="ACS Chem. Biol.">
        <title>Identification and Mobilization of a Cryptic Antibiotic Biosynthesis Gene Locus from a Human-Pathogenic Nocardia Isolate.</title>
        <authorList>
            <person name="Herisse M."/>
            <person name="Ishida K."/>
            <person name="Porter J.L."/>
            <person name="Howden B."/>
            <person name="Hertweck C."/>
            <person name="Stinear T.P."/>
            <person name="Pidot S.J."/>
        </authorList>
    </citation>
    <scope>NUCLEOTIDE SEQUENCE [LARGE SCALE GENOMIC DNA]</scope>
    <source>
        <strain evidence="1 2">AUSMDU00012717</strain>
    </source>
</reference>
<gene>
    <name evidence="1" type="ORF">F5544_30380</name>
</gene>
<keyword evidence="2" id="KW-1185">Reference proteome</keyword>
<dbReference type="RefSeq" id="WP_167476395.1">
    <property type="nucleotide sequence ID" value="NZ_CP046172.1"/>
</dbReference>
<dbReference type="KEGG" id="nah:F5544_30380"/>
<accession>A0A6G9YLA2</accession>
<protein>
    <submittedName>
        <fullName evidence="1">Uncharacterized protein</fullName>
    </submittedName>
</protein>
<proteinExistence type="predicted"/>
<organism evidence="1 2">
    <name type="scientific">Nocardia arthritidis</name>
    <dbReference type="NCBI Taxonomy" id="228602"/>
    <lineage>
        <taxon>Bacteria</taxon>
        <taxon>Bacillati</taxon>
        <taxon>Actinomycetota</taxon>
        <taxon>Actinomycetes</taxon>
        <taxon>Mycobacteriales</taxon>
        <taxon>Nocardiaceae</taxon>
        <taxon>Nocardia</taxon>
    </lineage>
</organism>
<sequence length="70" mass="7358">MDVEGHPIISAVTSEHGGVYQISAFLNVNSTSAQNPQGGLTTVTYAVTVDRNAGWKITEVGGLDSTLPRK</sequence>
<evidence type="ECO:0000313" key="2">
    <source>
        <dbReference type="Proteomes" id="UP000503540"/>
    </source>
</evidence>
<name>A0A6G9YLA2_9NOCA</name>
<dbReference type="AlphaFoldDB" id="A0A6G9YLA2"/>
<dbReference type="EMBL" id="CP046172">
    <property type="protein sequence ID" value="QIS13920.1"/>
    <property type="molecule type" value="Genomic_DNA"/>
</dbReference>